<dbReference type="GO" id="GO:0005992">
    <property type="term" value="P:trehalose biosynthetic process"/>
    <property type="evidence" value="ECO:0007669"/>
    <property type="project" value="TreeGrafter"/>
</dbReference>
<proteinExistence type="predicted"/>
<keyword evidence="3" id="KW-1185">Reference proteome</keyword>
<reference evidence="3" key="1">
    <citation type="submission" date="2017-01" db="EMBL/GenBank/DDBJ databases">
        <authorList>
            <person name="Varghese N."/>
            <person name="Submissions S."/>
        </authorList>
    </citation>
    <scope>NUCLEOTIDE SEQUENCE [LARGE SCALE GENOMIC DNA]</scope>
    <source>
        <strain evidence="3">DSM 21054</strain>
    </source>
</reference>
<dbReference type="GO" id="GO:0047470">
    <property type="term" value="F:(1,4)-alpha-D-glucan 1-alpha-D-glucosylmutase activity"/>
    <property type="evidence" value="ECO:0007669"/>
    <property type="project" value="TreeGrafter"/>
</dbReference>
<evidence type="ECO:0000313" key="2">
    <source>
        <dbReference type="EMBL" id="SIS63431.1"/>
    </source>
</evidence>
<dbReference type="AlphaFoldDB" id="A0A173MN43"/>
<dbReference type="InterPro" id="IPR012767">
    <property type="entry name" value="Trehalose_TreY"/>
</dbReference>
<dbReference type="OrthoDB" id="9811841at2"/>
<dbReference type="Pfam" id="PF00128">
    <property type="entry name" value="Alpha-amylase"/>
    <property type="match status" value="1"/>
</dbReference>
<dbReference type="Proteomes" id="UP000186917">
    <property type="component" value="Unassembled WGS sequence"/>
</dbReference>
<protein>
    <submittedName>
        <fullName evidence="2">Maltooligosyl trehalose synthase</fullName>
    </submittedName>
</protein>
<dbReference type="RefSeq" id="WP_076375052.1">
    <property type="nucleotide sequence ID" value="NZ_AP017422.1"/>
</dbReference>
<gene>
    <name evidence="2" type="ORF">SAMN05421788_101339</name>
</gene>
<accession>A0A173MN43</accession>
<feature type="domain" description="Glycosyl hydrolase family 13 catalytic" evidence="1">
    <location>
        <begin position="4"/>
        <end position="478"/>
    </location>
</feature>
<organism evidence="2 3">
    <name type="scientific">Filimonas lacunae</name>
    <dbReference type="NCBI Taxonomy" id="477680"/>
    <lineage>
        <taxon>Bacteria</taxon>
        <taxon>Pseudomonadati</taxon>
        <taxon>Bacteroidota</taxon>
        <taxon>Chitinophagia</taxon>
        <taxon>Chitinophagales</taxon>
        <taxon>Chitinophagaceae</taxon>
        <taxon>Filimonas</taxon>
    </lineage>
</organism>
<evidence type="ECO:0000313" key="3">
    <source>
        <dbReference type="Proteomes" id="UP000186917"/>
    </source>
</evidence>
<name>A0A173MN43_9BACT</name>
<dbReference type="SUPFAM" id="SSF51445">
    <property type="entry name" value="(Trans)glycosidases"/>
    <property type="match status" value="1"/>
</dbReference>
<evidence type="ECO:0000259" key="1">
    <source>
        <dbReference type="SMART" id="SM00642"/>
    </source>
</evidence>
<dbReference type="NCBIfam" id="TIGR02401">
    <property type="entry name" value="trehalose_TreY"/>
    <property type="match status" value="1"/>
</dbReference>
<dbReference type="GO" id="GO:0030980">
    <property type="term" value="P:alpha-glucan catabolic process"/>
    <property type="evidence" value="ECO:0007669"/>
    <property type="project" value="TreeGrafter"/>
</dbReference>
<dbReference type="SMART" id="SM00642">
    <property type="entry name" value="Aamy"/>
    <property type="match status" value="1"/>
</dbReference>
<dbReference type="InterPro" id="IPR017853">
    <property type="entry name" value="GH"/>
</dbReference>
<dbReference type="EMBL" id="FTOR01000001">
    <property type="protein sequence ID" value="SIS63431.1"/>
    <property type="molecule type" value="Genomic_DNA"/>
</dbReference>
<dbReference type="CDD" id="cd11336">
    <property type="entry name" value="AmyAc_MTSase"/>
    <property type="match status" value="1"/>
</dbReference>
<dbReference type="InterPro" id="IPR006047">
    <property type="entry name" value="GH13_cat_dom"/>
</dbReference>
<dbReference type="Gene3D" id="3.20.20.80">
    <property type="entry name" value="Glycosidases"/>
    <property type="match status" value="4"/>
</dbReference>
<dbReference type="PANTHER" id="PTHR10357">
    <property type="entry name" value="ALPHA-AMYLASE FAMILY MEMBER"/>
    <property type="match status" value="1"/>
</dbReference>
<sequence length="880" mass="101238">MHYPISTYRVQLHSGFTFTHLQAIIPYLHQLGVSTIYASPITRAIKGSAHGYDVAEPHEINPEIGTLDQLRAVAAQLKALGMNWLQDIVPNHMAFSMENTRLADVLERGNNSPYYAYFDINWEHDSEQLKGKVLVPVLGSRLDDCIDNNEIQLGWDVQGPGLYYAGNRYPVSGGAVDYLFGSIEGLEFPLGAYSSGSLAEWQQAKKEWLHSVALNTALQQQIRNRIEEVNASASWITEVVKRQWYLPACWKEADTGMNYRRFFAVNSLISVRMEEPWVFDDYHRLIAHLYAEGLIQGVRIDHIDGLYNPYDYVQRLRKLLGDDCYIIAEKILEYNEQLPAHWPLQGTSGYEFLSYTNRVLTSTEGAAVIYDFYHRWVPDMKPYKQLVFANKLSFLERYLHGEWDMLTHKISEWELLPATYRTEKLAKALGIWMAAFPVYRIYPHHFPLSTEELEQVQHSLEFAVMQEPAYWEELAEIRTLFHPGDNAEQNARKMQLLNRLMQFTGPLAAKGVEDTTFYVYNPLISHNEVGDSPEQAAVSIEAFHEKMQQRRLFSNYSLNTTSTHDTKRGEDARMRINVLTELSDEWMALVKQWHIVNAPYISTTSKGAAPSMNDEYFIYQSLIGSFPEDSIVDENFTQRSEEFILKALREAKVNTTYTEHDEDYEKACVHFITGIVTQPEFLKTFLPFLKKVTAIAEVYSLVQLVIKATVPGIPDIYQGCELWDTSYVDPDNRRPVNYDIRKQWLQKVMEKNSQPDASLAMWLQQQRHTGIEKLFVTRQVLQYRKQHAQLFSEGDYVPLPAADNSKAIVYARIYQQQWALVVLPVGLSGLKPESLQVPLPATAPAQWKEVFTGRQYMCNAGVLELQDWQYLLPVVLLEPA</sequence>
<dbReference type="KEGG" id="fln:FLA_4936"/>
<dbReference type="STRING" id="477680.SAMN05421788_101339"/>
<dbReference type="PANTHER" id="PTHR10357:SF216">
    <property type="entry name" value="MALTOOLIGOSYL TREHALOSE SYNTHASE-RELATED"/>
    <property type="match status" value="1"/>
</dbReference>